<dbReference type="STRING" id="1801726.A3H02_02430"/>
<evidence type="ECO:0008006" key="6">
    <source>
        <dbReference type="Google" id="ProtNLM"/>
    </source>
</evidence>
<evidence type="ECO:0000256" key="3">
    <source>
        <dbReference type="ARBA" id="ARBA00022884"/>
    </source>
</evidence>
<dbReference type="GO" id="GO:0000049">
    <property type="term" value="F:tRNA binding"/>
    <property type="evidence" value="ECO:0007669"/>
    <property type="project" value="UniProtKB-KW"/>
</dbReference>
<gene>
    <name evidence="4" type="ORF">A3H02_02430</name>
</gene>
<dbReference type="EMBL" id="MHMS01000025">
    <property type="protein sequence ID" value="OGZ31542.1"/>
    <property type="molecule type" value="Genomic_DNA"/>
</dbReference>
<dbReference type="PANTHER" id="PTHR17224">
    <property type="entry name" value="PEPTIDYL-TRNA HYDROLASE"/>
    <property type="match status" value="1"/>
</dbReference>
<evidence type="ECO:0000256" key="1">
    <source>
        <dbReference type="ARBA" id="ARBA00022555"/>
    </source>
</evidence>
<dbReference type="InterPro" id="IPR036416">
    <property type="entry name" value="Pept_tRNA_hydro_sf"/>
</dbReference>
<evidence type="ECO:0000313" key="4">
    <source>
        <dbReference type="EMBL" id="OGZ31542.1"/>
    </source>
</evidence>
<keyword evidence="2" id="KW-0378">Hydrolase</keyword>
<dbReference type="AlphaFoldDB" id="A0A1G2F198"/>
<evidence type="ECO:0000256" key="2">
    <source>
        <dbReference type="ARBA" id="ARBA00022801"/>
    </source>
</evidence>
<sequence>MFILIGLGNPGKEYEGTRHNAGREAAVYFAKKEKLGEFEEDKNLQALVLLSKLKKEKILMILPETFMNNSGKTVKALFDKKILKKTKNKEIKNFALLHDDLDIPLGKFKISFGKNSAGHKGVESVIRALKTKKFIRIRIGISPERKPDSKKILNFIIGRFSAKEKEILNGVFKKIHLAIQAIVSERVSR</sequence>
<evidence type="ECO:0000313" key="5">
    <source>
        <dbReference type="Proteomes" id="UP000176787"/>
    </source>
</evidence>
<name>A0A1G2F198_9BACT</name>
<keyword evidence="3" id="KW-0694">RNA-binding</keyword>
<dbReference type="Proteomes" id="UP000176787">
    <property type="component" value="Unassembled WGS sequence"/>
</dbReference>
<dbReference type="InterPro" id="IPR001328">
    <property type="entry name" value="Pept_tRNA_hydro"/>
</dbReference>
<proteinExistence type="predicted"/>
<dbReference type="Pfam" id="PF01195">
    <property type="entry name" value="Pept_tRNA_hydro"/>
    <property type="match status" value="1"/>
</dbReference>
<accession>A0A1G2F198</accession>
<reference evidence="4 5" key="1">
    <citation type="journal article" date="2016" name="Nat. Commun.">
        <title>Thousands of microbial genomes shed light on interconnected biogeochemical processes in an aquifer system.</title>
        <authorList>
            <person name="Anantharaman K."/>
            <person name="Brown C.T."/>
            <person name="Hug L.A."/>
            <person name="Sharon I."/>
            <person name="Castelle C.J."/>
            <person name="Probst A.J."/>
            <person name="Thomas B.C."/>
            <person name="Singh A."/>
            <person name="Wilkins M.J."/>
            <person name="Karaoz U."/>
            <person name="Brodie E.L."/>
            <person name="Williams K.H."/>
            <person name="Hubbard S.S."/>
            <person name="Banfield J.F."/>
        </authorList>
    </citation>
    <scope>NUCLEOTIDE SEQUENCE [LARGE SCALE GENOMIC DNA]</scope>
</reference>
<dbReference type="PANTHER" id="PTHR17224:SF1">
    <property type="entry name" value="PEPTIDYL-TRNA HYDROLASE"/>
    <property type="match status" value="1"/>
</dbReference>
<organism evidence="4 5">
    <name type="scientific">Candidatus Niyogibacteria bacterium RIFCSPLOWO2_12_FULL_41_13</name>
    <dbReference type="NCBI Taxonomy" id="1801726"/>
    <lineage>
        <taxon>Bacteria</taxon>
        <taxon>Candidatus Niyogiibacteriota</taxon>
    </lineage>
</organism>
<dbReference type="CDD" id="cd00462">
    <property type="entry name" value="PTH"/>
    <property type="match status" value="1"/>
</dbReference>
<dbReference type="Gene3D" id="3.40.50.1470">
    <property type="entry name" value="Peptidyl-tRNA hydrolase"/>
    <property type="match status" value="1"/>
</dbReference>
<protein>
    <recommendedName>
        <fullName evidence="6">Aminoacyl-tRNA hydrolase</fullName>
    </recommendedName>
</protein>
<dbReference type="NCBIfam" id="TIGR00447">
    <property type="entry name" value="pth"/>
    <property type="match status" value="1"/>
</dbReference>
<dbReference type="SUPFAM" id="SSF53178">
    <property type="entry name" value="Peptidyl-tRNA hydrolase-like"/>
    <property type="match status" value="1"/>
</dbReference>
<keyword evidence="1" id="KW-0820">tRNA-binding</keyword>
<comment type="caution">
    <text evidence="4">The sequence shown here is derived from an EMBL/GenBank/DDBJ whole genome shotgun (WGS) entry which is preliminary data.</text>
</comment>
<dbReference type="GO" id="GO:0004045">
    <property type="term" value="F:peptidyl-tRNA hydrolase activity"/>
    <property type="evidence" value="ECO:0007669"/>
    <property type="project" value="InterPro"/>
</dbReference>